<organism evidence="1 2">
    <name type="scientific">candidate division CPR1 bacterium GW2011_GWA2_42_17</name>
    <dbReference type="NCBI Taxonomy" id="1618341"/>
    <lineage>
        <taxon>Bacteria</taxon>
        <taxon>candidate division CPR1</taxon>
    </lineage>
</organism>
<dbReference type="NCBIfam" id="NF041770">
    <property type="entry name" value="CFI_box_CTERM"/>
    <property type="match status" value="1"/>
</dbReference>
<sequence length="177" mass="19335">AVGTPVDFTSMTFSVPVMIKIPYTQAMLDEAGLTTADNLKIYTYNESTLTWGEPTGGSTVDKVKHVVWAMVDHFSLFGLGGSSSGGSSGSSSSSGGGGCFIATAAYGTPFAEEVRYLSKFRDRYLLTNRLGRSMVRIYWKIGPKMAKYIEKKERVKKVARGILGPLVWIAKRCVERN</sequence>
<dbReference type="InterPro" id="IPR049886">
    <property type="entry name" value="CFI_box_CTERM_dom"/>
</dbReference>
<accession>A0A0G1BY94</accession>
<gene>
    <name evidence="1" type="ORF">UV05_C0045G0008</name>
</gene>
<reference evidence="1 2" key="1">
    <citation type="journal article" date="2015" name="Nature">
        <title>rRNA introns, odd ribosomes, and small enigmatic genomes across a large radiation of phyla.</title>
        <authorList>
            <person name="Brown C.T."/>
            <person name="Hug L.A."/>
            <person name="Thomas B.C."/>
            <person name="Sharon I."/>
            <person name="Castelle C.J."/>
            <person name="Singh A."/>
            <person name="Wilkins M.J."/>
            <person name="Williams K.H."/>
            <person name="Banfield J.F."/>
        </authorList>
    </citation>
    <scope>NUCLEOTIDE SEQUENCE [LARGE SCALE GENOMIC DNA]</scope>
</reference>
<dbReference type="Proteomes" id="UP000034875">
    <property type="component" value="Unassembled WGS sequence"/>
</dbReference>
<name>A0A0G1BY94_9BACT</name>
<evidence type="ECO:0000313" key="1">
    <source>
        <dbReference type="EMBL" id="KKS42388.1"/>
    </source>
</evidence>
<dbReference type="AlphaFoldDB" id="A0A0G1BY94"/>
<feature type="non-terminal residue" evidence="1">
    <location>
        <position position="1"/>
    </location>
</feature>
<dbReference type="PATRIC" id="fig|1618341.3.peg.628"/>
<protein>
    <submittedName>
        <fullName evidence="1">Uncharacterized protein</fullName>
    </submittedName>
</protein>
<comment type="caution">
    <text evidence="1">The sequence shown here is derived from an EMBL/GenBank/DDBJ whole genome shotgun (WGS) entry which is preliminary data.</text>
</comment>
<proteinExistence type="predicted"/>
<evidence type="ECO:0000313" key="2">
    <source>
        <dbReference type="Proteomes" id="UP000034875"/>
    </source>
</evidence>
<dbReference type="EMBL" id="LCCZ01000045">
    <property type="protein sequence ID" value="KKS42388.1"/>
    <property type="molecule type" value="Genomic_DNA"/>
</dbReference>